<protein>
    <recommendedName>
        <fullName evidence="5">Glycoside hydrolase family 5 domain-containing protein</fullName>
    </recommendedName>
</protein>
<evidence type="ECO:0000256" key="4">
    <source>
        <dbReference type="RuleBase" id="RU361153"/>
    </source>
</evidence>
<evidence type="ECO:0000313" key="6">
    <source>
        <dbReference type="EMBL" id="CAK9083205.1"/>
    </source>
</evidence>
<keyword evidence="7" id="KW-1185">Reference proteome</keyword>
<name>A0ABP0Q4M4_9DINO</name>
<keyword evidence="2 4" id="KW-0378">Hydrolase</keyword>
<gene>
    <name evidence="6" type="ORF">CCMP2556_LOCUS40591</name>
</gene>
<comment type="similarity">
    <text evidence="1 4">Belongs to the glycosyl hydrolase 5 (cellulase A) family.</text>
</comment>
<organism evidence="6 7">
    <name type="scientific">Durusdinium trenchii</name>
    <dbReference type="NCBI Taxonomy" id="1381693"/>
    <lineage>
        <taxon>Eukaryota</taxon>
        <taxon>Sar</taxon>
        <taxon>Alveolata</taxon>
        <taxon>Dinophyceae</taxon>
        <taxon>Suessiales</taxon>
        <taxon>Symbiodiniaceae</taxon>
        <taxon>Durusdinium</taxon>
    </lineage>
</organism>
<comment type="caution">
    <text evidence="6">The sequence shown here is derived from an EMBL/GenBank/DDBJ whole genome shotgun (WGS) entry which is preliminary data.</text>
</comment>
<dbReference type="Proteomes" id="UP001642484">
    <property type="component" value="Unassembled WGS sequence"/>
</dbReference>
<evidence type="ECO:0000256" key="3">
    <source>
        <dbReference type="ARBA" id="ARBA00023295"/>
    </source>
</evidence>
<proteinExistence type="inferred from homology"/>
<dbReference type="EMBL" id="CAXAMN010024017">
    <property type="protein sequence ID" value="CAK9083205.1"/>
    <property type="molecule type" value="Genomic_DNA"/>
</dbReference>
<evidence type="ECO:0000259" key="5">
    <source>
        <dbReference type="Pfam" id="PF00150"/>
    </source>
</evidence>
<reference evidence="6 7" key="1">
    <citation type="submission" date="2024-02" db="EMBL/GenBank/DDBJ databases">
        <authorList>
            <person name="Chen Y."/>
            <person name="Shah S."/>
            <person name="Dougan E. K."/>
            <person name="Thang M."/>
            <person name="Chan C."/>
        </authorList>
    </citation>
    <scope>NUCLEOTIDE SEQUENCE [LARGE SCALE GENOMIC DNA]</scope>
</reference>
<feature type="domain" description="Glycoside hydrolase family 5" evidence="5">
    <location>
        <begin position="73"/>
        <end position="465"/>
    </location>
</feature>
<evidence type="ECO:0000256" key="2">
    <source>
        <dbReference type="ARBA" id="ARBA00022801"/>
    </source>
</evidence>
<dbReference type="Pfam" id="PF00150">
    <property type="entry name" value="Cellulase"/>
    <property type="match status" value="1"/>
</dbReference>
<dbReference type="SUPFAM" id="SSF51445">
    <property type="entry name" value="(Trans)glycosidases"/>
    <property type="match status" value="1"/>
</dbReference>
<accession>A0ABP0Q4M4</accession>
<dbReference type="InterPro" id="IPR001547">
    <property type="entry name" value="Glyco_hydro_5"/>
</dbReference>
<dbReference type="PANTHER" id="PTHR31263">
    <property type="entry name" value="CELLULASE FAMILY PROTEIN (AFU_ORTHOLOGUE AFUA_5G14560)"/>
    <property type="match status" value="1"/>
</dbReference>
<evidence type="ECO:0000313" key="7">
    <source>
        <dbReference type="Proteomes" id="UP001642484"/>
    </source>
</evidence>
<keyword evidence="3 4" id="KW-0326">Glycosidase</keyword>
<dbReference type="InterPro" id="IPR017853">
    <property type="entry name" value="GH"/>
</dbReference>
<dbReference type="PANTHER" id="PTHR31263:SF0">
    <property type="entry name" value="CELLULASE FAMILY PROTEIN (AFU_ORTHOLOGUE AFUA_5G14560)"/>
    <property type="match status" value="1"/>
</dbReference>
<dbReference type="Gene3D" id="3.20.20.80">
    <property type="entry name" value="Glycosidases"/>
    <property type="match status" value="1"/>
</dbReference>
<sequence length="545" mass="61697">MRPTLDRIGRLLVQFLRFGLVPLFLGCGLEQGGGRLGSALLELILLEEVLPDAPLALPEQQVLPLITRGRQIVDRQGKPVQLRCVNWYGAHMQDMVVGGLHKQPLDSLVRSIHTLGFNCVRLPYSLEMHLDRGISRPSSDAVKANPHFVNMTVSSIFDATIKALAAAHIMVILNNHQGKAMWCCSEDDGEGLWFSKEYSEEDWLRSLRSLARQYRAEPYVVGYDLRNEPRGIPADTARSLQLQPQGRYLWPSWSKITEPGHANWAVGALHGGLAVAEEDPDALIIVEGLDFATDLRGVALEPLHRQSHLQGRVVYEVHDYCWYHPSFFRSWQLYWLSLGWLLCAIFEMRKMKFKVGVIDEHRDDAGHTWPLPSPIVKKLLFLCAASAMISSWMVSYSSFKAKLDDRWGYILEANEAPIWLGEFGTNGYWTTAVWWMEVGEVLWLQHLLRYVREHELGYAYWALNGDKQGEVETFGLFKEEQNDWEGMSMRVTAVGPSHRHAVPVGSAGLRVGSSADLRASKACRATAPQRPVMRTYEDLVEHLSN</sequence>
<evidence type="ECO:0000256" key="1">
    <source>
        <dbReference type="ARBA" id="ARBA00005641"/>
    </source>
</evidence>